<dbReference type="InterPro" id="IPR023174">
    <property type="entry name" value="PDEase_CS"/>
</dbReference>
<dbReference type="Gene3D" id="1.10.1300.10">
    <property type="entry name" value="3'5'-cyclic nucleotide phosphodiesterase, catalytic domain"/>
    <property type="match status" value="1"/>
</dbReference>
<dbReference type="GO" id="GO:0007165">
    <property type="term" value="P:signal transduction"/>
    <property type="evidence" value="ECO:0007669"/>
    <property type="project" value="InterPro"/>
</dbReference>
<dbReference type="PROSITE" id="PS51845">
    <property type="entry name" value="PDEASE_I_2"/>
    <property type="match status" value="1"/>
</dbReference>
<keyword evidence="8" id="KW-1133">Transmembrane helix</keyword>
<feature type="binding site" evidence="5">
    <location>
        <position position="944"/>
    </location>
    <ligand>
        <name>Zn(2+)</name>
        <dbReference type="ChEBI" id="CHEBI:29105"/>
        <label>1</label>
    </ligand>
</feature>
<feature type="binding site" evidence="5">
    <location>
        <position position="982"/>
    </location>
    <ligand>
        <name>Zn(2+)</name>
        <dbReference type="ChEBI" id="CHEBI:29105"/>
        <label>1</label>
    </ligand>
</feature>
<dbReference type="PRINTS" id="PR00387">
    <property type="entry name" value="PDIESTERASE1"/>
</dbReference>
<feature type="binding site" evidence="4">
    <location>
        <begin position="940"/>
        <end position="944"/>
    </location>
    <ligand>
        <name>AMP</name>
        <dbReference type="ChEBI" id="CHEBI:456215"/>
    </ligand>
</feature>
<evidence type="ECO:0000256" key="2">
    <source>
        <dbReference type="ARBA" id="ARBA00022801"/>
    </source>
</evidence>
<protein>
    <recommendedName>
        <fullName evidence="6">Phosphodiesterase</fullName>
        <ecNumber evidence="6">3.1.4.-</ecNumber>
    </recommendedName>
</protein>
<dbReference type="EC" id="3.1.4.-" evidence="6"/>
<feature type="binding site" evidence="4">
    <location>
        <position position="1135"/>
    </location>
    <ligand>
        <name>AMP</name>
        <dbReference type="ChEBI" id="CHEBI:456215"/>
    </ligand>
</feature>
<dbReference type="CDD" id="cd00077">
    <property type="entry name" value="HDc"/>
    <property type="match status" value="1"/>
</dbReference>
<dbReference type="GO" id="GO:0004114">
    <property type="term" value="F:3',5'-cyclic-nucleotide phosphodiesterase activity"/>
    <property type="evidence" value="ECO:0007669"/>
    <property type="project" value="InterPro"/>
</dbReference>
<dbReference type="InterPro" id="IPR003607">
    <property type="entry name" value="HD/PDEase_dom"/>
</dbReference>
<evidence type="ECO:0000256" key="6">
    <source>
        <dbReference type="RuleBase" id="RU363067"/>
    </source>
</evidence>
<sequence length="1296" mass="136273">MDAAALLPAAWWNSVLASTKGFRNVIRSYPSTLLFPLLLFALICGVGVWGVTRGAQLSAESAKIHAESLATDAAQAYQKQLSVPLSLTQVLASMVAGNPQYDTVKYLFNATASALASAAPAQSLQALQLVPAGVIRLVYPAEGNEGLTGVDLFKIQDAAFLETLRFSVSDLRPALDGPFSPAIRSKTLEHAEQLVVFRKSIFVPTTNPNETFGFQDSPNPLCGDACGYNATTGVKWWGFTAILMALDSEGSPVGSGGESSPLRTLASKGYRYTLTAPVSGVAGSEGEAVVVARSGSGKPHDPVEVVVQLGSVQWYLRVGPGGDSWWPRWYGGIVAVVVFVAACGAVLLFLLLVSRRRHKLLLESLLPRELIRDLQAENTDVLGHARVSKTDSPAELLVALLGCLLSGQPPDIRDVVHLRTVLQRGEDVYRPLDLGGRIKGANYDTDVARALMRQLGGATDMPGLVSYECSQTGNDRCPPPATRSAASLHHTLRSGPQDEPLILLLSTPQQREQHLRQACQSLRGALDYILLGTGEQEDEDESSPLPPQQAQLASASAVRVRRSVDFSVADVSAVEAGSDGADGLGPEIRVPAAVLWGRLGSERERGGDSGATEGVSAAQQQQQQAGLLPVRRGSGSGVVPRIGALLGLEQHPQREARSRRSSGVGLYGWRLSVAGQPLPEGNPRLAMSVRCGPGALHDPAGGGGGGGGSRRPSYVRYGSPRPGAAVPAETSVPAGAAAAAFACAAPGTEGCGGPAPLSGAGAEVQHGHGMGQGSPVRHSPRCGSPRSALAHPSGRGSAERLQQLRNHPDPAQLSRAMLMGRRGKRSSGGGAGSEPAAAASAMGSSEAPTTGAVPGGALGDAPPPQRPLVEEVERLLSCCDEWQYDMWSLQEASGGHALSVLGFFLIQRAGLVERFHIEPLRLARLLRTVEGGYLSSNPYHNSVHAADVLRTLHVLLRGARLTAHYLDPLGLLAAYFAAIVHDYGHPGLTNDFLTATSHPLALRYNDRAPLESHHAAAAFCLLAERPELDVLAALSRAERAALRKQVIEMVLATDMKQHFAVLAQFTTVHRLASGKASVGTTPAATEPVPSSCKGSAGDDCALVGRPSAAHESEGPVPLDEAERLLSLQVALKVADLGHLGAKLETHKRWLAGLEEEFFRQGDMERQLGLPISPLFDRAKQGVSKSQVGFYDFVVLPLVNAVVGAFPGAEPLVRCFEANYRHWQEVEGTAPPSAPSGSEPAPSMPPVSGTGKGASGAGGGGPVDVVAVVPIMVRESADRGREDRSVRGRSRRAVSGE</sequence>
<dbReference type="Pfam" id="PF00233">
    <property type="entry name" value="PDEase_I"/>
    <property type="match status" value="1"/>
</dbReference>
<evidence type="ECO:0000259" key="9">
    <source>
        <dbReference type="PROSITE" id="PS51845"/>
    </source>
</evidence>
<dbReference type="Proteomes" id="UP001054857">
    <property type="component" value="Unassembled WGS sequence"/>
</dbReference>
<feature type="compositionally biased region" description="Low complexity" evidence="7">
    <location>
        <begin position="833"/>
        <end position="848"/>
    </location>
</feature>
<feature type="active site" description="Proton donor" evidence="3">
    <location>
        <position position="940"/>
    </location>
</feature>
<feature type="binding site" evidence="5">
    <location>
        <position position="981"/>
    </location>
    <ligand>
        <name>Zn(2+)</name>
        <dbReference type="ChEBI" id="CHEBI:29105"/>
        <label>1</label>
    </ligand>
</feature>
<evidence type="ECO:0000256" key="5">
    <source>
        <dbReference type="PIRSR" id="PIRSR623088-3"/>
    </source>
</evidence>
<keyword evidence="2 6" id="KW-0378">Hydrolase</keyword>
<keyword evidence="1 5" id="KW-0479">Metal-binding</keyword>
<evidence type="ECO:0000256" key="3">
    <source>
        <dbReference type="PIRSR" id="PIRSR623088-1"/>
    </source>
</evidence>
<dbReference type="SUPFAM" id="SSF109604">
    <property type="entry name" value="HD-domain/PDEase-like"/>
    <property type="match status" value="1"/>
</dbReference>
<evidence type="ECO:0000256" key="7">
    <source>
        <dbReference type="SAM" id="MobiDB-lite"/>
    </source>
</evidence>
<evidence type="ECO:0000256" key="1">
    <source>
        <dbReference type="ARBA" id="ARBA00022723"/>
    </source>
</evidence>
<feature type="transmembrane region" description="Helical" evidence="8">
    <location>
        <begin position="329"/>
        <end position="353"/>
    </location>
</feature>
<feature type="binding site" evidence="5">
    <location>
        <position position="982"/>
    </location>
    <ligand>
        <name>Zn(2+)</name>
        <dbReference type="ChEBI" id="CHEBI:29105"/>
        <label>2</label>
    </ligand>
</feature>
<accession>A0AAD3DNR4</accession>
<dbReference type="InterPro" id="IPR036971">
    <property type="entry name" value="PDEase_catalytic_dom_sf"/>
</dbReference>
<feature type="compositionally biased region" description="Basic residues" evidence="7">
    <location>
        <begin position="1286"/>
        <end position="1296"/>
    </location>
</feature>
<proteinExistence type="inferred from homology"/>
<feature type="binding site" evidence="4">
    <location>
        <position position="982"/>
    </location>
    <ligand>
        <name>AMP</name>
        <dbReference type="ChEBI" id="CHEBI:456215"/>
    </ligand>
</feature>
<keyword evidence="11" id="KW-1185">Reference proteome</keyword>
<comment type="similarity">
    <text evidence="6">Belongs to the cyclic nucleotide phosphodiesterase family.</text>
</comment>
<gene>
    <name evidence="10" type="ORF">Agub_g4967</name>
</gene>
<organism evidence="10 11">
    <name type="scientific">Astrephomene gubernaculifera</name>
    <dbReference type="NCBI Taxonomy" id="47775"/>
    <lineage>
        <taxon>Eukaryota</taxon>
        <taxon>Viridiplantae</taxon>
        <taxon>Chlorophyta</taxon>
        <taxon>core chlorophytes</taxon>
        <taxon>Chlorophyceae</taxon>
        <taxon>CS clade</taxon>
        <taxon>Chlamydomonadales</taxon>
        <taxon>Astrephomenaceae</taxon>
        <taxon>Astrephomene</taxon>
    </lineage>
</organism>
<evidence type="ECO:0000313" key="11">
    <source>
        <dbReference type="Proteomes" id="UP001054857"/>
    </source>
</evidence>
<dbReference type="PANTHER" id="PTHR11347">
    <property type="entry name" value="CYCLIC NUCLEOTIDE PHOSPHODIESTERASE"/>
    <property type="match status" value="1"/>
</dbReference>
<feature type="region of interest" description="Disordered" evidence="7">
    <location>
        <begin position="696"/>
        <end position="715"/>
    </location>
</feature>
<keyword evidence="8" id="KW-0472">Membrane</keyword>
<dbReference type="GO" id="GO:0046872">
    <property type="term" value="F:metal ion binding"/>
    <property type="evidence" value="ECO:0007669"/>
    <property type="project" value="UniProtKB-KW"/>
</dbReference>
<feature type="compositionally biased region" description="Low complexity" evidence="7">
    <location>
        <begin position="1234"/>
        <end position="1248"/>
    </location>
</feature>
<name>A0AAD3DNR4_9CHLO</name>
<dbReference type="InterPro" id="IPR023088">
    <property type="entry name" value="PDEase"/>
</dbReference>
<feature type="compositionally biased region" description="Basic and acidic residues" evidence="7">
    <location>
        <begin position="1276"/>
        <end position="1285"/>
    </location>
</feature>
<dbReference type="InterPro" id="IPR002073">
    <property type="entry name" value="PDEase_catalytic_dom"/>
</dbReference>
<reference evidence="10 11" key="1">
    <citation type="journal article" date="2021" name="Sci. Rep.">
        <title>Genome sequencing of the multicellular alga Astrephomene provides insights into convergent evolution of germ-soma differentiation.</title>
        <authorList>
            <person name="Yamashita S."/>
            <person name="Yamamoto K."/>
            <person name="Matsuzaki R."/>
            <person name="Suzuki S."/>
            <person name="Yamaguchi H."/>
            <person name="Hirooka S."/>
            <person name="Minakuchi Y."/>
            <person name="Miyagishima S."/>
            <person name="Kawachi M."/>
            <person name="Toyoda A."/>
            <person name="Nozaki H."/>
        </authorList>
    </citation>
    <scope>NUCLEOTIDE SEQUENCE [LARGE SCALE GENOMIC DNA]</scope>
    <source>
        <strain evidence="10 11">NIES-4017</strain>
    </source>
</reference>
<dbReference type="SMART" id="SM00471">
    <property type="entry name" value="HDc"/>
    <property type="match status" value="1"/>
</dbReference>
<dbReference type="PROSITE" id="PS00126">
    <property type="entry name" value="PDEASE_I_1"/>
    <property type="match status" value="1"/>
</dbReference>
<comment type="caution">
    <text evidence="10">The sequence shown here is derived from an EMBL/GenBank/DDBJ whole genome shotgun (WGS) entry which is preliminary data.</text>
</comment>
<evidence type="ECO:0000256" key="8">
    <source>
        <dbReference type="SAM" id="Phobius"/>
    </source>
</evidence>
<feature type="binding site" evidence="5">
    <location>
        <position position="1135"/>
    </location>
    <ligand>
        <name>Zn(2+)</name>
        <dbReference type="ChEBI" id="CHEBI:29105"/>
        <label>1</label>
    </ligand>
</feature>
<evidence type="ECO:0000313" key="10">
    <source>
        <dbReference type="EMBL" id="GFR43842.1"/>
    </source>
</evidence>
<feature type="domain" description="PDEase" evidence="9">
    <location>
        <begin position="864"/>
        <end position="1229"/>
    </location>
</feature>
<feature type="compositionally biased region" description="Gly residues" evidence="7">
    <location>
        <begin position="1249"/>
        <end position="1260"/>
    </location>
</feature>
<feature type="binding site" evidence="4">
    <location>
        <position position="1186"/>
    </location>
    <ligand>
        <name>AMP</name>
        <dbReference type="ChEBI" id="CHEBI:456215"/>
    </ligand>
</feature>
<feature type="compositionally biased region" description="Gly residues" evidence="7">
    <location>
        <begin position="700"/>
        <end position="709"/>
    </location>
</feature>
<feature type="transmembrane region" description="Helical" evidence="8">
    <location>
        <begin position="33"/>
        <end position="51"/>
    </location>
</feature>
<feature type="region of interest" description="Disordered" evidence="7">
    <location>
        <begin position="1276"/>
        <end position="1296"/>
    </location>
</feature>
<feature type="region of interest" description="Disordered" evidence="7">
    <location>
        <begin position="1226"/>
        <end position="1260"/>
    </location>
</feature>
<evidence type="ECO:0000256" key="4">
    <source>
        <dbReference type="PIRSR" id="PIRSR623088-2"/>
    </source>
</evidence>
<keyword evidence="8" id="KW-0812">Transmembrane</keyword>
<feature type="region of interest" description="Disordered" evidence="7">
    <location>
        <begin position="602"/>
        <end position="634"/>
    </location>
</feature>
<comment type="cofactor">
    <cofactor evidence="6">
        <name>a divalent metal cation</name>
        <dbReference type="ChEBI" id="CHEBI:60240"/>
    </cofactor>
    <text evidence="6">Binds 2 divalent metal cations per subunit. Site 1 may preferentially bind zinc ions, while site 2 has a preference for magnesium and/or manganese ions.</text>
</comment>
<feature type="region of interest" description="Disordered" evidence="7">
    <location>
        <begin position="756"/>
        <end position="865"/>
    </location>
</feature>
<dbReference type="EMBL" id="BMAR01000006">
    <property type="protein sequence ID" value="GFR43842.1"/>
    <property type="molecule type" value="Genomic_DNA"/>
</dbReference>